<evidence type="ECO:0000259" key="1">
    <source>
        <dbReference type="Pfam" id="PF13568"/>
    </source>
</evidence>
<proteinExistence type="predicted"/>
<feature type="domain" description="Outer membrane protein beta-barrel" evidence="1">
    <location>
        <begin position="65"/>
        <end position="223"/>
    </location>
</feature>
<accession>J9CV53</accession>
<evidence type="ECO:0000313" key="2">
    <source>
        <dbReference type="EMBL" id="EJX04091.1"/>
    </source>
</evidence>
<dbReference type="Pfam" id="PF13568">
    <property type="entry name" value="OMP_b-brl_2"/>
    <property type="match status" value="1"/>
</dbReference>
<organism evidence="2">
    <name type="scientific">gut metagenome</name>
    <dbReference type="NCBI Taxonomy" id="749906"/>
    <lineage>
        <taxon>unclassified sequences</taxon>
        <taxon>metagenomes</taxon>
        <taxon>organismal metagenomes</taxon>
    </lineage>
</organism>
<dbReference type="EMBL" id="AMCI01001924">
    <property type="protein sequence ID" value="EJX04091.1"/>
    <property type="molecule type" value="Genomic_DNA"/>
</dbReference>
<protein>
    <recommendedName>
        <fullName evidence="1">Outer membrane protein beta-barrel domain-containing protein</fullName>
    </recommendedName>
</protein>
<gene>
    <name evidence="2" type="ORF">EVA_07803</name>
</gene>
<reference evidence="2" key="1">
    <citation type="journal article" date="2012" name="PLoS ONE">
        <title>Gene sets for utilization of primary and secondary nutrition supplies in the distal gut of endangered iberian lynx.</title>
        <authorList>
            <person name="Alcaide M."/>
            <person name="Messina E."/>
            <person name="Richter M."/>
            <person name="Bargiela R."/>
            <person name="Peplies J."/>
            <person name="Huws S.A."/>
            <person name="Newbold C.J."/>
            <person name="Golyshin P.N."/>
            <person name="Simon M.A."/>
            <person name="Lopez G."/>
            <person name="Yakimov M.M."/>
            <person name="Ferrer M."/>
        </authorList>
    </citation>
    <scope>NUCLEOTIDE SEQUENCE</scope>
</reference>
<dbReference type="AlphaFoldDB" id="J9CV53"/>
<dbReference type="InterPro" id="IPR025665">
    <property type="entry name" value="Beta-barrel_OMP_2"/>
</dbReference>
<sequence>MGNLRFTKVSPHFPLTLFHSVMNKLFFSLLFFLALTRVQPLRAQGVCFKFGGGLASHYGKAKAVGAFKAGVGYEIELNQHWSFLPTFEVYGKGWKDPNQEVFVLDDSGKPLVNPETGEPVKGIMSRSASQNYIQLPLLVSYYLRTGEARYLVFSAGPYVAYGIAGKQKTKGDTTRPGSEKMYYEKKTFKEPGTHRFDAGIQTSLGYQFSSGVLIGLEADFGLAKFNRSGDRNISGLVTLGYRLK</sequence>
<comment type="caution">
    <text evidence="2">The sequence shown here is derived from an EMBL/GenBank/DDBJ whole genome shotgun (WGS) entry which is preliminary data.</text>
</comment>
<name>J9CV53_9ZZZZ</name>